<sequence length="460" mass="52760">MSIFHRRQNNNNNITTTTTTTRPSGFFRKENSNTVLVSMQATKQSRFQPHILLQNQNNSNNSNIPQSDKDPSQIKNNTDNSNTRITDTTDLNMGIPKLTKPTVNRTSPPILNDKSKSKVNPKNTAVKIQPVNHMKSVQRVKNYPLVRETRESLDKVAITRIFIANTRYVVNGVSNSRVGKLFNPITKLVDNIGNHTLNLTEKIVPSIKTKTFKNLEDEAMMPCRFVSKHTKNVTNSTVKAINDNIYEPTHSQIINWRKYYNQYINTKNKPMFRGNLDPILLPCNNSFEKFMVNYLPNNRAILNRSNYCVESTRSVFLAGNFVERLIPVIIIDIGLVIFLPFRFIIHLNKLFNISLDEQKDLTPLNAAKAGFKVFGKLRDEAFGTKKDTAKAEKKRNEKLEKEREKQLEKEKKQEEKEAKKQAKIKSPMIITSQVIEAPHLEHTTEHESLLDPESQALLTF</sequence>
<dbReference type="OrthoDB" id="376826at2759"/>
<evidence type="ECO:0000313" key="3">
    <source>
        <dbReference type="Proteomes" id="UP000002866"/>
    </source>
</evidence>
<name>I2GYC0_HENB6</name>
<feature type="compositionally biased region" description="Low complexity" evidence="1">
    <location>
        <begin position="9"/>
        <end position="21"/>
    </location>
</feature>
<dbReference type="GeneID" id="14493882"/>
<dbReference type="FunCoup" id="I2GYC0">
    <property type="interactions" value="145"/>
</dbReference>
<dbReference type="eggNOG" id="ENOG502RY6S">
    <property type="taxonomic scope" value="Eukaryota"/>
</dbReference>
<dbReference type="Proteomes" id="UP000002866">
    <property type="component" value="Chromosome 2"/>
</dbReference>
<dbReference type="RefSeq" id="XP_004178641.1">
    <property type="nucleotide sequence ID" value="XM_004178593.1"/>
</dbReference>
<dbReference type="OMA" id="HTTEHES"/>
<evidence type="ECO:0000256" key="1">
    <source>
        <dbReference type="SAM" id="MobiDB-lite"/>
    </source>
</evidence>
<keyword evidence="3" id="KW-1185">Reference proteome</keyword>
<feature type="compositionally biased region" description="Basic and acidic residues" evidence="1">
    <location>
        <begin position="386"/>
        <end position="420"/>
    </location>
</feature>
<feature type="compositionally biased region" description="Polar residues" evidence="1">
    <location>
        <begin position="73"/>
        <end position="91"/>
    </location>
</feature>
<organism evidence="2 3">
    <name type="scientific">Henningerozyma blattae (strain ATCC 34711 / CBS 6284 / DSM 70876 / NBRC 10599 / NRRL Y-10934 / UCD 77-7)</name>
    <name type="common">Yeast</name>
    <name type="synonym">Tetrapisispora blattae</name>
    <dbReference type="NCBI Taxonomy" id="1071380"/>
    <lineage>
        <taxon>Eukaryota</taxon>
        <taxon>Fungi</taxon>
        <taxon>Dikarya</taxon>
        <taxon>Ascomycota</taxon>
        <taxon>Saccharomycotina</taxon>
        <taxon>Saccharomycetes</taxon>
        <taxon>Saccharomycetales</taxon>
        <taxon>Saccharomycetaceae</taxon>
        <taxon>Henningerozyma</taxon>
    </lineage>
</organism>
<dbReference type="Pfam" id="PF17316">
    <property type="entry name" value="Perilipin_2"/>
    <property type="match status" value="1"/>
</dbReference>
<dbReference type="EMBL" id="HE806317">
    <property type="protein sequence ID" value="CCH59122.1"/>
    <property type="molecule type" value="Genomic_DNA"/>
</dbReference>
<protein>
    <submittedName>
        <fullName evidence="2">Uncharacterized protein</fullName>
    </submittedName>
</protein>
<gene>
    <name evidence="2" type="primary">TBLA0B02800</name>
    <name evidence="2" type="ORF">TBLA_0B02800</name>
</gene>
<dbReference type="InParanoid" id="I2GYC0"/>
<reference evidence="2 3" key="1">
    <citation type="journal article" date="2011" name="Proc. Natl. Acad. Sci. U.S.A.">
        <title>Evolutionary erosion of yeast sex chromosomes by mating-type switching accidents.</title>
        <authorList>
            <person name="Gordon J.L."/>
            <person name="Armisen D."/>
            <person name="Proux-Wera E."/>
            <person name="Oheigeartaigh S.S."/>
            <person name="Byrne K.P."/>
            <person name="Wolfe K.H."/>
        </authorList>
    </citation>
    <scope>NUCLEOTIDE SEQUENCE [LARGE SCALE GENOMIC DNA]</scope>
    <source>
        <strain evidence="3">ATCC 34711 / CBS 6284 / DSM 70876 / NBRC 10599 / NRRL Y-10934 / UCD 77-7</strain>
    </source>
</reference>
<feature type="region of interest" description="Disordered" evidence="1">
    <location>
        <begin position="1"/>
        <end position="27"/>
    </location>
</feature>
<dbReference type="KEGG" id="tbl:TBLA_0B02800"/>
<dbReference type="HOGENOM" id="CLU_047747_0_0_1"/>
<feature type="region of interest" description="Disordered" evidence="1">
    <location>
        <begin position="55"/>
        <end position="120"/>
    </location>
</feature>
<proteinExistence type="predicted"/>
<feature type="region of interest" description="Disordered" evidence="1">
    <location>
        <begin position="386"/>
        <end position="425"/>
    </location>
</feature>
<feature type="compositionally biased region" description="Low complexity" evidence="1">
    <location>
        <begin position="55"/>
        <end position="64"/>
    </location>
</feature>
<dbReference type="AlphaFoldDB" id="I2GYC0"/>
<evidence type="ECO:0000313" key="2">
    <source>
        <dbReference type="EMBL" id="CCH59122.1"/>
    </source>
</evidence>
<accession>I2GYC0</accession>